<organism evidence="2 3">
    <name type="scientific">Penstemon smallii</name>
    <dbReference type="NCBI Taxonomy" id="265156"/>
    <lineage>
        <taxon>Eukaryota</taxon>
        <taxon>Viridiplantae</taxon>
        <taxon>Streptophyta</taxon>
        <taxon>Embryophyta</taxon>
        <taxon>Tracheophyta</taxon>
        <taxon>Spermatophyta</taxon>
        <taxon>Magnoliopsida</taxon>
        <taxon>eudicotyledons</taxon>
        <taxon>Gunneridae</taxon>
        <taxon>Pentapetalae</taxon>
        <taxon>asterids</taxon>
        <taxon>lamiids</taxon>
        <taxon>Lamiales</taxon>
        <taxon>Plantaginaceae</taxon>
        <taxon>Cheloneae</taxon>
        <taxon>Penstemon</taxon>
    </lineage>
</organism>
<dbReference type="InterPro" id="IPR000073">
    <property type="entry name" value="AB_hydrolase_1"/>
</dbReference>
<feature type="domain" description="Serine aminopeptidase S33" evidence="1">
    <location>
        <begin position="41"/>
        <end position="280"/>
    </location>
</feature>
<comment type="caution">
    <text evidence="2">The sequence shown here is derived from an EMBL/GenBank/DDBJ whole genome shotgun (WGS) entry which is preliminary data.</text>
</comment>
<dbReference type="PANTHER" id="PTHR11614">
    <property type="entry name" value="PHOSPHOLIPASE-RELATED"/>
    <property type="match status" value="1"/>
</dbReference>
<dbReference type="AlphaFoldDB" id="A0ABD3UP99"/>
<dbReference type="GO" id="GO:0016787">
    <property type="term" value="F:hydrolase activity"/>
    <property type="evidence" value="ECO:0007669"/>
    <property type="project" value="UniProtKB-ARBA"/>
</dbReference>
<name>A0ABD3UP99_9LAMI</name>
<dbReference type="InterPro" id="IPR022742">
    <property type="entry name" value="Hydrolase_4"/>
</dbReference>
<dbReference type="SUPFAM" id="SSF53474">
    <property type="entry name" value="alpha/beta-Hydrolases"/>
    <property type="match status" value="1"/>
</dbReference>
<protein>
    <recommendedName>
        <fullName evidence="1">Serine aminopeptidase S33 domain-containing protein</fullName>
    </recommendedName>
</protein>
<dbReference type="FunFam" id="3.40.50.1820:FF:000036">
    <property type="entry name" value="Alpha/beta-Hydrolases superfamily protein"/>
    <property type="match status" value="1"/>
</dbReference>
<sequence>MDFLATLAYPAWGHLEKSALNMQSSRGVKLFTCRWIPAYREPKGLIFLFHGYGMECSMSMRECGIRLAKAGFAVYGIDYEGHGRSPGLKCYIPNFDDIVLDCSDHFTSICEKKENKDKMRFLMGESMGGAVVLLLHRKKPDYWNGAVLVAPMCKISDEMRPHPLMVNVLPKLARLIPTWKLIPTPNIIDAAIRVPEIRNKIRSNPLFYKERPRLQTGYQLLKVSLDLEARMREVSLPFFVIHGGEDKVTDPSFSKLLYESASSSDKSFKLYHGMWHSLIFGELPENIEIVFSDIFSWLDERV</sequence>
<gene>
    <name evidence="2" type="ORF">ACJIZ3_013231</name>
</gene>
<proteinExistence type="predicted"/>
<dbReference type="Proteomes" id="UP001634393">
    <property type="component" value="Unassembled WGS sequence"/>
</dbReference>
<evidence type="ECO:0000313" key="3">
    <source>
        <dbReference type="Proteomes" id="UP001634393"/>
    </source>
</evidence>
<dbReference type="Pfam" id="PF12146">
    <property type="entry name" value="Hydrolase_4"/>
    <property type="match status" value="1"/>
</dbReference>
<dbReference type="PRINTS" id="PR00111">
    <property type="entry name" value="ABHYDROLASE"/>
</dbReference>
<keyword evidence="3" id="KW-1185">Reference proteome</keyword>
<reference evidence="2 3" key="1">
    <citation type="submission" date="2024-12" db="EMBL/GenBank/DDBJ databases">
        <title>The unique morphological basis and parallel evolutionary history of personate flowers in Penstemon.</title>
        <authorList>
            <person name="Depatie T.H."/>
            <person name="Wessinger C.A."/>
        </authorList>
    </citation>
    <scope>NUCLEOTIDE SEQUENCE [LARGE SCALE GENOMIC DNA]</scope>
    <source>
        <strain evidence="2">WTNN_2</strain>
        <tissue evidence="2">Leaf</tissue>
    </source>
</reference>
<dbReference type="InterPro" id="IPR029058">
    <property type="entry name" value="AB_hydrolase_fold"/>
</dbReference>
<dbReference type="Gene3D" id="3.40.50.1820">
    <property type="entry name" value="alpha/beta hydrolase"/>
    <property type="match status" value="1"/>
</dbReference>
<evidence type="ECO:0000313" key="2">
    <source>
        <dbReference type="EMBL" id="KAL3851349.1"/>
    </source>
</evidence>
<dbReference type="InterPro" id="IPR051044">
    <property type="entry name" value="MAG_DAG_Lipase"/>
</dbReference>
<evidence type="ECO:0000259" key="1">
    <source>
        <dbReference type="Pfam" id="PF12146"/>
    </source>
</evidence>
<accession>A0ABD3UP99</accession>
<dbReference type="EMBL" id="JBJXBP010000001">
    <property type="protein sequence ID" value="KAL3851349.1"/>
    <property type="molecule type" value="Genomic_DNA"/>
</dbReference>